<dbReference type="Proteomes" id="UP000308600">
    <property type="component" value="Unassembled WGS sequence"/>
</dbReference>
<proteinExistence type="predicted"/>
<evidence type="ECO:0000313" key="2">
    <source>
        <dbReference type="Proteomes" id="UP000308600"/>
    </source>
</evidence>
<accession>A0ACD3BA55</accession>
<organism evidence="1 2">
    <name type="scientific">Pluteus cervinus</name>
    <dbReference type="NCBI Taxonomy" id="181527"/>
    <lineage>
        <taxon>Eukaryota</taxon>
        <taxon>Fungi</taxon>
        <taxon>Dikarya</taxon>
        <taxon>Basidiomycota</taxon>
        <taxon>Agaricomycotina</taxon>
        <taxon>Agaricomycetes</taxon>
        <taxon>Agaricomycetidae</taxon>
        <taxon>Agaricales</taxon>
        <taxon>Pluteineae</taxon>
        <taxon>Pluteaceae</taxon>
        <taxon>Pluteus</taxon>
    </lineage>
</organism>
<dbReference type="EMBL" id="ML208268">
    <property type="protein sequence ID" value="TFK74519.1"/>
    <property type="molecule type" value="Genomic_DNA"/>
</dbReference>
<sequence>MSSPRPEPRYFGYMDSPGQETTPIASTSQLSPGGSYGATAMPQATTSNRSPSPTHREQQPRKAQRPKYGLSHIFLSFVCLGIPYIFLKHNPYQPLDAESRSRVVTPLFFLAAGTIFLDVIILSASVTWLTLPGLEDSAHVADVFAAIFTTLSLSSAVFAIMEYKETSKRVRQGSNRDDDARMHMARSVIFSLPVIFLEYSIIAFVTAVVLYLVKD</sequence>
<name>A0ACD3BA55_9AGAR</name>
<reference evidence="1 2" key="1">
    <citation type="journal article" date="2019" name="Nat. Ecol. Evol.">
        <title>Megaphylogeny resolves global patterns of mushroom evolution.</title>
        <authorList>
            <person name="Varga T."/>
            <person name="Krizsan K."/>
            <person name="Foldi C."/>
            <person name="Dima B."/>
            <person name="Sanchez-Garcia M."/>
            <person name="Sanchez-Ramirez S."/>
            <person name="Szollosi G.J."/>
            <person name="Szarkandi J.G."/>
            <person name="Papp V."/>
            <person name="Albert L."/>
            <person name="Andreopoulos W."/>
            <person name="Angelini C."/>
            <person name="Antonin V."/>
            <person name="Barry K.W."/>
            <person name="Bougher N.L."/>
            <person name="Buchanan P."/>
            <person name="Buyck B."/>
            <person name="Bense V."/>
            <person name="Catcheside P."/>
            <person name="Chovatia M."/>
            <person name="Cooper J."/>
            <person name="Damon W."/>
            <person name="Desjardin D."/>
            <person name="Finy P."/>
            <person name="Geml J."/>
            <person name="Haridas S."/>
            <person name="Hughes K."/>
            <person name="Justo A."/>
            <person name="Karasinski D."/>
            <person name="Kautmanova I."/>
            <person name="Kiss B."/>
            <person name="Kocsube S."/>
            <person name="Kotiranta H."/>
            <person name="LaButti K.M."/>
            <person name="Lechner B.E."/>
            <person name="Liimatainen K."/>
            <person name="Lipzen A."/>
            <person name="Lukacs Z."/>
            <person name="Mihaltcheva S."/>
            <person name="Morgado L.N."/>
            <person name="Niskanen T."/>
            <person name="Noordeloos M.E."/>
            <person name="Ohm R.A."/>
            <person name="Ortiz-Santana B."/>
            <person name="Ovrebo C."/>
            <person name="Racz N."/>
            <person name="Riley R."/>
            <person name="Savchenko A."/>
            <person name="Shiryaev A."/>
            <person name="Soop K."/>
            <person name="Spirin V."/>
            <person name="Szebenyi C."/>
            <person name="Tomsovsky M."/>
            <person name="Tulloss R.E."/>
            <person name="Uehling J."/>
            <person name="Grigoriev I.V."/>
            <person name="Vagvolgyi C."/>
            <person name="Papp T."/>
            <person name="Martin F.M."/>
            <person name="Miettinen O."/>
            <person name="Hibbett D.S."/>
            <person name="Nagy L.G."/>
        </authorList>
    </citation>
    <scope>NUCLEOTIDE SEQUENCE [LARGE SCALE GENOMIC DNA]</scope>
    <source>
        <strain evidence="1 2">NL-1719</strain>
    </source>
</reference>
<protein>
    <submittedName>
        <fullName evidence="1">Uncharacterized protein</fullName>
    </submittedName>
</protein>
<gene>
    <name evidence="1" type="ORF">BDN72DRAFT_57773</name>
</gene>
<evidence type="ECO:0000313" key="1">
    <source>
        <dbReference type="EMBL" id="TFK74519.1"/>
    </source>
</evidence>
<keyword evidence="2" id="KW-1185">Reference proteome</keyword>